<evidence type="ECO:0000313" key="1">
    <source>
        <dbReference type="EnsemblMetazoa" id="GAUT041056-PA"/>
    </source>
</evidence>
<dbReference type="AlphaFoldDB" id="A0A1A9VLS2"/>
<dbReference type="EnsemblMetazoa" id="GAUT041056-RA">
    <property type="protein sequence ID" value="GAUT041056-PA"/>
    <property type="gene ID" value="GAUT041056"/>
</dbReference>
<reference evidence="1" key="1">
    <citation type="submission" date="2020-05" db="UniProtKB">
        <authorList>
            <consortium name="EnsemblMetazoa"/>
        </authorList>
    </citation>
    <scope>IDENTIFICATION</scope>
    <source>
        <strain evidence="1">TTRI</strain>
    </source>
</reference>
<dbReference type="VEuPathDB" id="VectorBase:GAUT041056"/>
<organism evidence="1 2">
    <name type="scientific">Glossina austeni</name>
    <name type="common">Savannah tsetse fly</name>
    <dbReference type="NCBI Taxonomy" id="7395"/>
    <lineage>
        <taxon>Eukaryota</taxon>
        <taxon>Metazoa</taxon>
        <taxon>Ecdysozoa</taxon>
        <taxon>Arthropoda</taxon>
        <taxon>Hexapoda</taxon>
        <taxon>Insecta</taxon>
        <taxon>Pterygota</taxon>
        <taxon>Neoptera</taxon>
        <taxon>Endopterygota</taxon>
        <taxon>Diptera</taxon>
        <taxon>Brachycera</taxon>
        <taxon>Muscomorpha</taxon>
        <taxon>Hippoboscoidea</taxon>
        <taxon>Glossinidae</taxon>
        <taxon>Glossina</taxon>
    </lineage>
</organism>
<protein>
    <submittedName>
        <fullName evidence="1">Uncharacterized protein</fullName>
    </submittedName>
</protein>
<name>A0A1A9VLS2_GLOAU</name>
<accession>A0A1A9VLS2</accession>
<keyword evidence="2" id="KW-1185">Reference proteome</keyword>
<sequence>MYLRLTLRYKVPFTGRLIDPVLVYYSKNSPKSIATNDSSGHWYDVLVPGRHDKVSVFKVGAILHSLILFGFVKRYCNNVTSKQIAYPVHYTVPYKFTYNQRQTTTICSTTGTGTITALDCRILSLQKFGLLKSYMGQLYLQQVNIPEFPHVPGNTTYQLFEYEHD</sequence>
<evidence type="ECO:0000313" key="2">
    <source>
        <dbReference type="Proteomes" id="UP000078200"/>
    </source>
</evidence>
<proteinExistence type="predicted"/>
<dbReference type="Proteomes" id="UP000078200">
    <property type="component" value="Unassembled WGS sequence"/>
</dbReference>